<feature type="signal peptide" evidence="1">
    <location>
        <begin position="1"/>
        <end position="16"/>
    </location>
</feature>
<name>J9DGK3_EDHAE</name>
<evidence type="ECO:0000313" key="3">
    <source>
        <dbReference type="Proteomes" id="UP000003163"/>
    </source>
</evidence>
<evidence type="ECO:0000256" key="1">
    <source>
        <dbReference type="SAM" id="SignalP"/>
    </source>
</evidence>
<dbReference type="VEuPathDB" id="MicrosporidiaDB:EDEG_03746"/>
<evidence type="ECO:0000313" key="2">
    <source>
        <dbReference type="EMBL" id="EJW01730.1"/>
    </source>
</evidence>
<reference evidence="2 3" key="1">
    <citation type="submission" date="2011-08" db="EMBL/GenBank/DDBJ databases">
        <authorList>
            <person name="Liu Z.J."/>
            <person name="Shi F.L."/>
            <person name="Lu J.Q."/>
            <person name="Li M."/>
            <person name="Wang Z.L."/>
        </authorList>
    </citation>
    <scope>NUCLEOTIDE SEQUENCE [LARGE SCALE GENOMIC DNA]</scope>
    <source>
        <strain evidence="2 3">USNM 41457</strain>
    </source>
</reference>
<dbReference type="HOGENOM" id="CLU_2145823_0_0_1"/>
<sequence>MKLVLLFYIVFKFIIASDQIRIAQKTPEENESGQSVLWGKAGLDLFKAIECAERYASDFCRSTMPKVPYRNKNDDTRLQEIVERISDIRSRLEKMKDEEKNSDCVFDKNDHT</sequence>
<protein>
    <submittedName>
        <fullName evidence="2">Uncharacterized protein</fullName>
    </submittedName>
</protein>
<dbReference type="EMBL" id="AFBI03000118">
    <property type="protein sequence ID" value="EJW01730.1"/>
    <property type="molecule type" value="Genomic_DNA"/>
</dbReference>
<dbReference type="AlphaFoldDB" id="J9DGK3"/>
<keyword evidence="3" id="KW-1185">Reference proteome</keyword>
<dbReference type="Proteomes" id="UP000003163">
    <property type="component" value="Unassembled WGS sequence"/>
</dbReference>
<dbReference type="InParanoid" id="J9DGK3"/>
<reference evidence="3" key="2">
    <citation type="submission" date="2015-07" db="EMBL/GenBank/DDBJ databases">
        <title>Contrasting host-pathogen interactions and genome evolution in two generalist and specialist microsporidian pathogens of mosquitoes.</title>
        <authorList>
            <consortium name="The Broad Institute Genomics Platform"/>
            <consortium name="The Broad Institute Genome Sequencing Center for Infectious Disease"/>
            <person name="Cuomo C.A."/>
            <person name="Sanscrainte N.D."/>
            <person name="Goldberg J.M."/>
            <person name="Heiman D."/>
            <person name="Young S."/>
            <person name="Zeng Q."/>
            <person name="Becnel J.J."/>
            <person name="Birren B.W."/>
        </authorList>
    </citation>
    <scope>NUCLEOTIDE SEQUENCE [LARGE SCALE GENOMIC DNA]</scope>
    <source>
        <strain evidence="3">USNM 41457</strain>
    </source>
</reference>
<proteinExistence type="predicted"/>
<accession>J9DGK3</accession>
<feature type="chain" id="PRO_5003821610" evidence="1">
    <location>
        <begin position="17"/>
        <end position="112"/>
    </location>
</feature>
<comment type="caution">
    <text evidence="2">The sequence shown here is derived from an EMBL/GenBank/DDBJ whole genome shotgun (WGS) entry which is preliminary data.</text>
</comment>
<organism evidence="2 3">
    <name type="scientific">Edhazardia aedis (strain USNM 41457)</name>
    <name type="common">Microsporidian parasite</name>
    <dbReference type="NCBI Taxonomy" id="1003232"/>
    <lineage>
        <taxon>Eukaryota</taxon>
        <taxon>Fungi</taxon>
        <taxon>Fungi incertae sedis</taxon>
        <taxon>Microsporidia</taxon>
        <taxon>Edhazardia</taxon>
    </lineage>
</organism>
<gene>
    <name evidence="2" type="ORF">EDEG_03746</name>
</gene>
<keyword evidence="1" id="KW-0732">Signal</keyword>